<keyword evidence="8 10" id="KW-0472">Membrane</keyword>
<evidence type="ECO:0000256" key="13">
    <source>
        <dbReference type="RuleBase" id="RU004349"/>
    </source>
</evidence>
<dbReference type="InterPro" id="IPR002208">
    <property type="entry name" value="SecY/SEC61-alpha"/>
</dbReference>
<keyword evidence="6 10" id="KW-1133">Transmembrane helix</keyword>
<comment type="function">
    <text evidence="10 11">The central subunit of the protein translocation channel SecYEG. Consists of two halves formed by TMs 1-5 and 6-10. These two domains form a lateral gate at the front which open onto the bilayer between TMs 2 and 7, and are clamped together by SecE at the back. The channel is closed by both a pore ring composed of hydrophobic SecY resides and a short helix (helix 2A) on the extracellular side of the membrane which forms a plug. The plug probably moves laterally to allow the channel to open. The ring and the pore may move independently.</text>
</comment>
<keyword evidence="10" id="KW-1003">Cell membrane</keyword>
<keyword evidence="7 10" id="KW-0811">Translocation</keyword>
<dbReference type="Proteomes" id="UP000236728">
    <property type="component" value="Unassembled WGS sequence"/>
</dbReference>
<feature type="transmembrane region" description="Helical" evidence="10">
    <location>
        <begin position="316"/>
        <end position="338"/>
    </location>
</feature>
<evidence type="ECO:0000313" key="14">
    <source>
        <dbReference type="EMBL" id="SEG49808.1"/>
    </source>
</evidence>
<evidence type="ECO:0000256" key="3">
    <source>
        <dbReference type="ARBA" id="ARBA00022448"/>
    </source>
</evidence>
<dbReference type="AlphaFoldDB" id="A0A1H6AM54"/>
<proteinExistence type="inferred from homology"/>
<feature type="transmembrane region" description="Helical" evidence="10">
    <location>
        <begin position="423"/>
        <end position="441"/>
    </location>
</feature>
<comment type="subcellular location">
    <subcellularLocation>
        <location evidence="10">Cell membrane</location>
        <topology evidence="10">Multi-pass membrane protein</topology>
    </subcellularLocation>
    <subcellularLocation>
        <location evidence="1 12">Membrane</location>
        <topology evidence="1 12">Multi-pass membrane protein</topology>
    </subcellularLocation>
</comment>
<comment type="similarity">
    <text evidence="2 10 13">Belongs to the SecY/SEC61-alpha family.</text>
</comment>
<keyword evidence="4 10" id="KW-0812">Transmembrane</keyword>
<protein>
    <recommendedName>
        <fullName evidence="9 10">Protein translocase subunit SecY</fullName>
    </recommendedName>
</protein>
<dbReference type="Pfam" id="PF00344">
    <property type="entry name" value="SecY"/>
    <property type="match status" value="1"/>
</dbReference>
<organism evidence="14 15">
    <name type="scientific">Bryocella elongata</name>
    <dbReference type="NCBI Taxonomy" id="863522"/>
    <lineage>
        <taxon>Bacteria</taxon>
        <taxon>Pseudomonadati</taxon>
        <taxon>Acidobacteriota</taxon>
        <taxon>Terriglobia</taxon>
        <taxon>Terriglobales</taxon>
        <taxon>Acidobacteriaceae</taxon>
        <taxon>Bryocella</taxon>
    </lineage>
</organism>
<feature type="transmembrane region" description="Helical" evidence="10">
    <location>
        <begin position="114"/>
        <end position="135"/>
    </location>
</feature>
<dbReference type="InterPro" id="IPR030659">
    <property type="entry name" value="SecY_CS"/>
</dbReference>
<sequence length="469" mass="51850">MLERLSNIFRIKDLRTRIFFTLGLLAVYRLGAHIPTPGIDANKLADFFNSNAGSTLGLFDLFNGGNLRRLTVFALGIMPYITASIIFQLLTVIYEPLAKLQKEGELGRRKITQWTRYVTVLLAVVQSLFIGISLTSTSAGGMVTLPKGEFLPLCVITLTAGTAFIMWLGEQITERGIGNGMSLLIFTGIVVGLPRAIGDLYDKARTNTWGALTPLAIVALLAMMVGVVAFIVYVERSERRIPTQSAKRMVGRTLSQGSSSFLPLKVNSGGVMPVIFAASILSAPLLLQNVSLFGSGPLRDNKWLGPVFRNLAPAEPWYVILYIAAIIFFAYFYISIIFRPDDIADNMRKYGSFIPGIRPGKRTSDFINDVLTRITLVGAIYLCLISIIPMFLISGIHFNHLWLVGSFFDQLPPWMTNGLGLNFYFGGTSLLIVVGVAMDTVQQIEAQLIMRHYDGFTPKSGRIRGRRSW</sequence>
<dbReference type="PANTHER" id="PTHR10906">
    <property type="entry name" value="SECY/SEC61-ALPHA FAMILY MEMBER"/>
    <property type="match status" value="1"/>
</dbReference>
<dbReference type="GO" id="GO:0005886">
    <property type="term" value="C:plasma membrane"/>
    <property type="evidence" value="ECO:0007669"/>
    <property type="project" value="UniProtKB-SubCell"/>
</dbReference>
<reference evidence="14 15" key="1">
    <citation type="submission" date="2016-10" db="EMBL/GenBank/DDBJ databases">
        <authorList>
            <person name="de Groot N.N."/>
        </authorList>
    </citation>
    <scope>NUCLEOTIDE SEQUENCE [LARGE SCALE GENOMIC DNA]</scope>
    <source>
        <strain evidence="14 15">DSM 22489</strain>
    </source>
</reference>
<evidence type="ECO:0000256" key="2">
    <source>
        <dbReference type="ARBA" id="ARBA00005751"/>
    </source>
</evidence>
<dbReference type="GO" id="GO:0065002">
    <property type="term" value="P:intracellular protein transmembrane transport"/>
    <property type="evidence" value="ECO:0007669"/>
    <property type="project" value="UniProtKB-UniRule"/>
</dbReference>
<accession>A0A1H6AM54</accession>
<name>A0A1H6AM54_9BACT</name>
<comment type="subunit">
    <text evidence="10">Component of the Sec protein translocase complex. Heterotrimer consisting of SecY, SecE and SecG subunits. The heterotrimers can form oligomers, although 1 heterotrimer is thought to be able to translocate proteins. Interacts with the ribosome. Interacts with SecDF, and other proteins may be involved. Interacts with SecA.</text>
</comment>
<dbReference type="GO" id="GO:0043952">
    <property type="term" value="P:protein transport by the Sec complex"/>
    <property type="evidence" value="ECO:0007669"/>
    <property type="project" value="UniProtKB-UniRule"/>
</dbReference>
<evidence type="ECO:0000256" key="1">
    <source>
        <dbReference type="ARBA" id="ARBA00004141"/>
    </source>
</evidence>
<feature type="transmembrane region" description="Helical" evidence="10">
    <location>
        <begin position="150"/>
        <end position="168"/>
    </location>
</feature>
<evidence type="ECO:0000313" key="15">
    <source>
        <dbReference type="Proteomes" id="UP000236728"/>
    </source>
</evidence>
<dbReference type="SUPFAM" id="SSF103491">
    <property type="entry name" value="Preprotein translocase SecY subunit"/>
    <property type="match status" value="1"/>
</dbReference>
<feature type="transmembrane region" description="Helical" evidence="10">
    <location>
        <begin position="180"/>
        <end position="197"/>
    </location>
</feature>
<evidence type="ECO:0000256" key="10">
    <source>
        <dbReference type="HAMAP-Rule" id="MF_01465"/>
    </source>
</evidence>
<evidence type="ECO:0000256" key="11">
    <source>
        <dbReference type="RuleBase" id="RU000537"/>
    </source>
</evidence>
<dbReference type="OrthoDB" id="9809248at2"/>
<gene>
    <name evidence="10" type="primary">secY</name>
    <name evidence="14" type="ORF">SAMN05421819_3256</name>
</gene>
<dbReference type="PROSITE" id="PS00755">
    <property type="entry name" value="SECY_1"/>
    <property type="match status" value="1"/>
</dbReference>
<dbReference type="PRINTS" id="PR00303">
    <property type="entry name" value="SECYTRNLCASE"/>
</dbReference>
<dbReference type="FunFam" id="1.10.3370.10:FF:000001">
    <property type="entry name" value="Preprotein translocase subunit SecY"/>
    <property type="match status" value="1"/>
</dbReference>
<dbReference type="Gene3D" id="1.10.3370.10">
    <property type="entry name" value="SecY subunit domain"/>
    <property type="match status" value="1"/>
</dbReference>
<evidence type="ECO:0000256" key="6">
    <source>
        <dbReference type="ARBA" id="ARBA00022989"/>
    </source>
</evidence>
<dbReference type="InterPro" id="IPR023201">
    <property type="entry name" value="SecY_dom_sf"/>
</dbReference>
<feature type="transmembrane region" description="Helical" evidence="10">
    <location>
        <begin position="379"/>
        <end position="403"/>
    </location>
</feature>
<comment type="caution">
    <text evidence="10">Lacks conserved residue(s) required for the propagation of feature annotation.</text>
</comment>
<dbReference type="HAMAP" id="MF_01465">
    <property type="entry name" value="SecY"/>
    <property type="match status" value="1"/>
</dbReference>
<keyword evidence="15" id="KW-1185">Reference proteome</keyword>
<keyword evidence="3 10" id="KW-0813">Transport</keyword>
<evidence type="ECO:0000256" key="9">
    <source>
        <dbReference type="ARBA" id="ARBA00039733"/>
    </source>
</evidence>
<feature type="transmembrane region" description="Helical" evidence="10">
    <location>
        <begin position="209"/>
        <end position="234"/>
    </location>
</feature>
<dbReference type="RefSeq" id="WP_103934098.1">
    <property type="nucleotide sequence ID" value="NZ_FNVA01000005.1"/>
</dbReference>
<dbReference type="InterPro" id="IPR026593">
    <property type="entry name" value="SecY"/>
</dbReference>
<dbReference type="PIRSF" id="PIRSF004557">
    <property type="entry name" value="SecY"/>
    <property type="match status" value="1"/>
</dbReference>
<evidence type="ECO:0000256" key="7">
    <source>
        <dbReference type="ARBA" id="ARBA00023010"/>
    </source>
</evidence>
<dbReference type="PROSITE" id="PS00756">
    <property type="entry name" value="SECY_2"/>
    <property type="match status" value="1"/>
</dbReference>
<evidence type="ECO:0000256" key="12">
    <source>
        <dbReference type="RuleBase" id="RU003484"/>
    </source>
</evidence>
<evidence type="ECO:0000256" key="8">
    <source>
        <dbReference type="ARBA" id="ARBA00023136"/>
    </source>
</evidence>
<feature type="transmembrane region" description="Helical" evidence="10">
    <location>
        <begin position="274"/>
        <end position="296"/>
    </location>
</feature>
<dbReference type="EMBL" id="FNVA01000005">
    <property type="protein sequence ID" value="SEG49808.1"/>
    <property type="molecule type" value="Genomic_DNA"/>
</dbReference>
<evidence type="ECO:0000256" key="5">
    <source>
        <dbReference type="ARBA" id="ARBA00022927"/>
    </source>
</evidence>
<keyword evidence="5 10" id="KW-0653">Protein transport</keyword>
<feature type="transmembrane region" description="Helical" evidence="10">
    <location>
        <begin position="70"/>
        <end position="94"/>
    </location>
</feature>
<dbReference type="NCBIfam" id="TIGR00967">
    <property type="entry name" value="3a0501s007"/>
    <property type="match status" value="1"/>
</dbReference>
<dbReference type="GO" id="GO:0006605">
    <property type="term" value="P:protein targeting"/>
    <property type="evidence" value="ECO:0007669"/>
    <property type="project" value="UniProtKB-UniRule"/>
</dbReference>
<evidence type="ECO:0000256" key="4">
    <source>
        <dbReference type="ARBA" id="ARBA00022692"/>
    </source>
</evidence>